<protein>
    <submittedName>
        <fullName evidence="1">Uncharacterized protein</fullName>
    </submittedName>
</protein>
<evidence type="ECO:0000313" key="2">
    <source>
        <dbReference type="Proteomes" id="UP000642070"/>
    </source>
</evidence>
<keyword evidence="2" id="KW-1185">Reference proteome</keyword>
<reference evidence="1" key="1">
    <citation type="journal article" date="2014" name="Int. J. Syst. Evol. Microbiol.">
        <title>Complete genome sequence of Corynebacterium casei LMG S-19264T (=DSM 44701T), isolated from a smear-ripened cheese.</title>
        <authorList>
            <consortium name="US DOE Joint Genome Institute (JGI-PGF)"/>
            <person name="Walter F."/>
            <person name="Albersmeier A."/>
            <person name="Kalinowski J."/>
            <person name="Ruckert C."/>
        </authorList>
    </citation>
    <scope>NUCLEOTIDE SEQUENCE</scope>
    <source>
        <strain evidence="1">JCM 19831</strain>
    </source>
</reference>
<proteinExistence type="predicted"/>
<dbReference type="AlphaFoldDB" id="A0A917U3L7"/>
<evidence type="ECO:0000313" key="1">
    <source>
        <dbReference type="EMBL" id="GGM53006.1"/>
    </source>
</evidence>
<gene>
    <name evidence="1" type="ORF">GCM10007977_063310</name>
</gene>
<dbReference type="Proteomes" id="UP000642070">
    <property type="component" value="Unassembled WGS sequence"/>
</dbReference>
<reference evidence="1" key="2">
    <citation type="submission" date="2020-09" db="EMBL/GenBank/DDBJ databases">
        <authorList>
            <person name="Sun Q."/>
            <person name="Ohkuma M."/>
        </authorList>
    </citation>
    <scope>NUCLEOTIDE SEQUENCE</scope>
    <source>
        <strain evidence="1">JCM 19831</strain>
    </source>
</reference>
<comment type="caution">
    <text evidence="1">The sequence shown here is derived from an EMBL/GenBank/DDBJ whole genome shotgun (WGS) entry which is preliminary data.</text>
</comment>
<organism evidence="1 2">
    <name type="scientific">Dactylosporangium sucinum</name>
    <dbReference type="NCBI Taxonomy" id="1424081"/>
    <lineage>
        <taxon>Bacteria</taxon>
        <taxon>Bacillati</taxon>
        <taxon>Actinomycetota</taxon>
        <taxon>Actinomycetes</taxon>
        <taxon>Micromonosporales</taxon>
        <taxon>Micromonosporaceae</taxon>
        <taxon>Dactylosporangium</taxon>
    </lineage>
</organism>
<accession>A0A917U3L7</accession>
<dbReference type="RefSeq" id="WP_190253641.1">
    <property type="nucleotide sequence ID" value="NZ_BMPI01000035.1"/>
</dbReference>
<name>A0A917U3L7_9ACTN</name>
<dbReference type="EMBL" id="BMPI01000035">
    <property type="protein sequence ID" value="GGM53006.1"/>
    <property type="molecule type" value="Genomic_DNA"/>
</dbReference>
<sequence length="69" mass="7616">MTSTVEVEQRAARALRRRAAHLARIDSAPGGSRRRQALILSWLQSELANGGSLDDLIRFVDSMNAKAPR</sequence>